<dbReference type="InterPro" id="IPR036770">
    <property type="entry name" value="Ankyrin_rpt-contain_sf"/>
</dbReference>
<dbReference type="PRINTS" id="PR01415">
    <property type="entry name" value="ANKYRIN"/>
</dbReference>
<dbReference type="Gene3D" id="1.25.40.20">
    <property type="entry name" value="Ankyrin repeat-containing domain"/>
    <property type="match status" value="2"/>
</dbReference>
<keyword evidence="1" id="KW-0677">Repeat</keyword>
<dbReference type="OrthoDB" id="4160849at2759"/>
<feature type="repeat" description="ANK" evidence="3">
    <location>
        <begin position="326"/>
        <end position="358"/>
    </location>
</feature>
<evidence type="ECO:0000256" key="4">
    <source>
        <dbReference type="SAM" id="MobiDB-lite"/>
    </source>
</evidence>
<feature type="repeat" description="ANK" evidence="3">
    <location>
        <begin position="293"/>
        <end position="325"/>
    </location>
</feature>
<evidence type="ECO:0000256" key="3">
    <source>
        <dbReference type="PROSITE-ProRule" id="PRU00023"/>
    </source>
</evidence>
<feature type="compositionally biased region" description="Basic residues" evidence="4">
    <location>
        <begin position="31"/>
        <end position="40"/>
    </location>
</feature>
<keyword evidence="6" id="KW-1185">Reference proteome</keyword>
<dbReference type="PROSITE" id="PS50297">
    <property type="entry name" value="ANK_REP_REGION"/>
    <property type="match status" value="3"/>
</dbReference>
<dbReference type="SUPFAM" id="SSF48403">
    <property type="entry name" value="Ankyrin repeat"/>
    <property type="match status" value="1"/>
</dbReference>
<feature type="region of interest" description="Disordered" evidence="4">
    <location>
        <begin position="21"/>
        <end position="44"/>
    </location>
</feature>
<organism evidence="5 6">
    <name type="scientific">Exophiala mesophila</name>
    <name type="common">Black yeast-like fungus</name>
    <dbReference type="NCBI Taxonomy" id="212818"/>
    <lineage>
        <taxon>Eukaryota</taxon>
        <taxon>Fungi</taxon>
        <taxon>Dikarya</taxon>
        <taxon>Ascomycota</taxon>
        <taxon>Pezizomycotina</taxon>
        <taxon>Eurotiomycetes</taxon>
        <taxon>Chaetothyriomycetidae</taxon>
        <taxon>Chaetothyriales</taxon>
        <taxon>Herpotrichiellaceae</taxon>
        <taxon>Exophiala</taxon>
    </lineage>
</organism>
<protein>
    <submittedName>
        <fullName evidence="5">Uncharacterized protein</fullName>
    </submittedName>
</protein>
<dbReference type="EMBL" id="KN847522">
    <property type="protein sequence ID" value="KIV93230.1"/>
    <property type="molecule type" value="Genomic_DNA"/>
</dbReference>
<keyword evidence="2 3" id="KW-0040">ANK repeat</keyword>
<dbReference type="PROSITE" id="PS50088">
    <property type="entry name" value="ANK_REPEAT"/>
    <property type="match status" value="3"/>
</dbReference>
<dbReference type="STRING" id="212818.A0A0D1WV72"/>
<dbReference type="InterPro" id="IPR002110">
    <property type="entry name" value="Ankyrin_rpt"/>
</dbReference>
<dbReference type="RefSeq" id="XP_016224804.1">
    <property type="nucleotide sequence ID" value="XM_016369016.1"/>
</dbReference>
<accession>A0A0D1WV72</accession>
<dbReference type="HOGENOM" id="CLU_765115_0_0_1"/>
<dbReference type="Pfam" id="PF12796">
    <property type="entry name" value="Ank_2"/>
    <property type="match status" value="1"/>
</dbReference>
<evidence type="ECO:0000256" key="2">
    <source>
        <dbReference type="ARBA" id="ARBA00023043"/>
    </source>
</evidence>
<dbReference type="VEuPathDB" id="FungiDB:PV10_04460"/>
<dbReference type="AlphaFoldDB" id="A0A0D1WV72"/>
<evidence type="ECO:0000256" key="1">
    <source>
        <dbReference type="ARBA" id="ARBA00022737"/>
    </source>
</evidence>
<sequence>METQLTYSILPDTIRQQQLNEREHRTTQNRLAKRRSRQRRGCQQLTTQKLSNMSQDASLGPTQNHVLCADQVAPKGHEYELIDIPTDHSHAQIDWIYGISDLQEGRLALSNSCPSESKDPLSFEFHNPLQGTSFEYQALRLSSPATNEIVSDRHHILNTETYPADIPSEDKARSLDANSPGAHMTFFNVENSHNLDILNSPFHQTFTTPGICQEISTLPCKSCKAHSHSAQVSSIPLSPISPCRTSPAASTCHESRRVSDGKTALHLAAEHGHSSIVRYLLDCGAEIDQPDTVGKTALHHATQNGHSSTVMLLLARGAKPNFLDHTGWTVLHMAAEGGHEHILRLLINAGANYQTKIGYHEF</sequence>
<name>A0A0D1WV72_EXOME</name>
<reference evidence="5 6" key="1">
    <citation type="submission" date="2015-01" db="EMBL/GenBank/DDBJ databases">
        <title>The Genome Sequence of Exophiala mesophila CBS40295.</title>
        <authorList>
            <consortium name="The Broad Institute Genomics Platform"/>
            <person name="Cuomo C."/>
            <person name="de Hoog S."/>
            <person name="Gorbushina A."/>
            <person name="Stielow B."/>
            <person name="Teixiera M."/>
            <person name="Abouelleil A."/>
            <person name="Chapman S.B."/>
            <person name="Priest M."/>
            <person name="Young S.K."/>
            <person name="Wortman J."/>
            <person name="Nusbaum C."/>
            <person name="Birren B."/>
        </authorList>
    </citation>
    <scope>NUCLEOTIDE SEQUENCE [LARGE SCALE GENOMIC DNA]</scope>
    <source>
        <strain evidence="5 6">CBS 40295</strain>
    </source>
</reference>
<evidence type="ECO:0000313" key="5">
    <source>
        <dbReference type="EMBL" id="KIV93230.1"/>
    </source>
</evidence>
<dbReference type="Proteomes" id="UP000054302">
    <property type="component" value="Unassembled WGS sequence"/>
</dbReference>
<gene>
    <name evidence="5" type="ORF">PV10_04460</name>
</gene>
<dbReference type="GeneID" id="27322305"/>
<evidence type="ECO:0000313" key="6">
    <source>
        <dbReference type="Proteomes" id="UP000054302"/>
    </source>
</evidence>
<dbReference type="SMART" id="SM00248">
    <property type="entry name" value="ANK"/>
    <property type="match status" value="3"/>
</dbReference>
<dbReference type="PANTHER" id="PTHR24171:SF10">
    <property type="entry name" value="ANKYRIN REPEAT DOMAIN-CONTAINING PROTEIN 29-LIKE"/>
    <property type="match status" value="1"/>
</dbReference>
<feature type="repeat" description="ANK" evidence="3">
    <location>
        <begin position="260"/>
        <end position="292"/>
    </location>
</feature>
<proteinExistence type="predicted"/>
<dbReference type="PANTHER" id="PTHR24171">
    <property type="entry name" value="ANKYRIN REPEAT DOMAIN-CONTAINING PROTEIN 39-RELATED"/>
    <property type="match status" value="1"/>
</dbReference>